<reference evidence="3" key="5">
    <citation type="submission" date="2018-04" db="UniProtKB">
        <authorList>
            <consortium name="EnsemblFungi"/>
        </authorList>
    </citation>
    <scope>IDENTIFICATION</scope>
    <source>
        <strain evidence="3">R3-111a-1</strain>
    </source>
</reference>
<dbReference type="HOGENOM" id="CLU_2671211_0_0_1"/>
<name>J3P938_GAET3</name>
<reference evidence="3" key="4">
    <citation type="journal article" date="2015" name="G3 (Bethesda)">
        <title>Genome sequences of three phytopathogenic species of the Magnaporthaceae family of fungi.</title>
        <authorList>
            <person name="Okagaki L.H."/>
            <person name="Nunes C.C."/>
            <person name="Sailsbery J."/>
            <person name="Clay B."/>
            <person name="Brown D."/>
            <person name="John T."/>
            <person name="Oh Y."/>
            <person name="Young N."/>
            <person name="Fitzgerald M."/>
            <person name="Haas B.J."/>
            <person name="Zeng Q."/>
            <person name="Young S."/>
            <person name="Adiconis X."/>
            <person name="Fan L."/>
            <person name="Levin J.Z."/>
            <person name="Mitchell T.K."/>
            <person name="Okubara P.A."/>
            <person name="Farman M.L."/>
            <person name="Kohn L.M."/>
            <person name="Birren B."/>
            <person name="Ma L.-J."/>
            <person name="Dean R.A."/>
        </authorList>
    </citation>
    <scope>NUCLEOTIDE SEQUENCE</scope>
    <source>
        <strain evidence="3">R3-111a-1</strain>
    </source>
</reference>
<dbReference type="EMBL" id="GL385399">
    <property type="protein sequence ID" value="EJT73173.1"/>
    <property type="molecule type" value="Genomic_DNA"/>
</dbReference>
<evidence type="ECO:0000313" key="4">
    <source>
        <dbReference type="Proteomes" id="UP000006039"/>
    </source>
</evidence>
<dbReference type="AlphaFoldDB" id="J3P938"/>
<proteinExistence type="predicted"/>
<feature type="compositionally biased region" description="Polar residues" evidence="1">
    <location>
        <begin position="12"/>
        <end position="22"/>
    </location>
</feature>
<reference evidence="2" key="2">
    <citation type="submission" date="2010-07" db="EMBL/GenBank/DDBJ databases">
        <authorList>
            <consortium name="The Broad Institute Genome Sequencing Platform"/>
            <consortium name="Broad Institute Genome Sequencing Center for Infectious Disease"/>
            <person name="Ma L.-J."/>
            <person name="Dead R."/>
            <person name="Young S."/>
            <person name="Zeng Q."/>
            <person name="Koehrsen M."/>
            <person name="Alvarado L."/>
            <person name="Berlin A."/>
            <person name="Chapman S.B."/>
            <person name="Chen Z."/>
            <person name="Freedman E."/>
            <person name="Gellesch M."/>
            <person name="Goldberg J."/>
            <person name="Griggs A."/>
            <person name="Gujja S."/>
            <person name="Heilman E.R."/>
            <person name="Heiman D."/>
            <person name="Hepburn T."/>
            <person name="Howarth C."/>
            <person name="Jen D."/>
            <person name="Larson L."/>
            <person name="Mehta T."/>
            <person name="Neiman D."/>
            <person name="Pearson M."/>
            <person name="Roberts A."/>
            <person name="Saif S."/>
            <person name="Shea T."/>
            <person name="Shenoy N."/>
            <person name="Sisk P."/>
            <person name="Stolte C."/>
            <person name="Sykes S."/>
            <person name="Walk T."/>
            <person name="White J."/>
            <person name="Yandava C."/>
            <person name="Haas B."/>
            <person name="Nusbaum C."/>
            <person name="Birren B."/>
        </authorList>
    </citation>
    <scope>NUCLEOTIDE SEQUENCE</scope>
    <source>
        <strain evidence="2">R3-111a-1</strain>
    </source>
</reference>
<evidence type="ECO:0000256" key="1">
    <source>
        <dbReference type="SAM" id="MobiDB-lite"/>
    </source>
</evidence>
<reference evidence="4" key="1">
    <citation type="submission" date="2010-07" db="EMBL/GenBank/DDBJ databases">
        <title>The genome sequence of Gaeumannomyces graminis var. tritici strain R3-111a-1.</title>
        <authorList>
            <consortium name="The Broad Institute Genome Sequencing Platform"/>
            <person name="Ma L.-J."/>
            <person name="Dead R."/>
            <person name="Young S."/>
            <person name="Zeng Q."/>
            <person name="Koehrsen M."/>
            <person name="Alvarado L."/>
            <person name="Berlin A."/>
            <person name="Chapman S.B."/>
            <person name="Chen Z."/>
            <person name="Freedman E."/>
            <person name="Gellesch M."/>
            <person name="Goldberg J."/>
            <person name="Griggs A."/>
            <person name="Gujja S."/>
            <person name="Heilman E.R."/>
            <person name="Heiman D."/>
            <person name="Hepburn T."/>
            <person name="Howarth C."/>
            <person name="Jen D."/>
            <person name="Larson L."/>
            <person name="Mehta T."/>
            <person name="Neiman D."/>
            <person name="Pearson M."/>
            <person name="Roberts A."/>
            <person name="Saif S."/>
            <person name="Shea T."/>
            <person name="Shenoy N."/>
            <person name="Sisk P."/>
            <person name="Stolte C."/>
            <person name="Sykes S."/>
            <person name="Walk T."/>
            <person name="White J."/>
            <person name="Yandava C."/>
            <person name="Haas B."/>
            <person name="Nusbaum C."/>
            <person name="Birren B."/>
        </authorList>
    </citation>
    <scope>NUCLEOTIDE SEQUENCE [LARGE SCALE GENOMIC DNA]</scope>
    <source>
        <strain evidence="4">R3-111a-1</strain>
    </source>
</reference>
<dbReference type="GeneID" id="20350480"/>
<dbReference type="RefSeq" id="XP_009226147.1">
    <property type="nucleotide sequence ID" value="XM_009227883.1"/>
</dbReference>
<gene>
    <name evidence="3" type="primary">20350480</name>
    <name evidence="2" type="ORF">GGTG_10022</name>
</gene>
<dbReference type="Proteomes" id="UP000006039">
    <property type="component" value="Unassembled WGS sequence"/>
</dbReference>
<evidence type="ECO:0000313" key="2">
    <source>
        <dbReference type="EMBL" id="EJT73173.1"/>
    </source>
</evidence>
<feature type="region of interest" description="Disordered" evidence="1">
    <location>
        <begin position="1"/>
        <end position="75"/>
    </location>
</feature>
<protein>
    <submittedName>
        <fullName evidence="2 3">Uncharacterized protein</fullName>
    </submittedName>
</protein>
<dbReference type="EnsemblFungi" id="EJT73173">
    <property type="protein sequence ID" value="EJT73173"/>
    <property type="gene ID" value="GGTG_10022"/>
</dbReference>
<keyword evidence="4" id="KW-1185">Reference proteome</keyword>
<sequence length="75" mass="8063">MGFKKVAPSDGQPCQHTATEPKTATPRHPRYTDGRFLPTRDVAKATRPPGLGGIESSRATDVSGLGLAKWEQETT</sequence>
<reference evidence="2" key="3">
    <citation type="submission" date="2010-09" db="EMBL/GenBank/DDBJ databases">
        <title>Annotation of Gaeumannomyces graminis var. tritici R3-111a-1.</title>
        <authorList>
            <consortium name="The Broad Institute Genome Sequencing Platform"/>
            <person name="Ma L.-J."/>
            <person name="Dead R."/>
            <person name="Young S.K."/>
            <person name="Zeng Q."/>
            <person name="Gargeya S."/>
            <person name="Fitzgerald M."/>
            <person name="Haas B."/>
            <person name="Abouelleil A."/>
            <person name="Alvarado L."/>
            <person name="Arachchi H.M."/>
            <person name="Berlin A."/>
            <person name="Brown A."/>
            <person name="Chapman S.B."/>
            <person name="Chen Z."/>
            <person name="Dunbar C."/>
            <person name="Freedman E."/>
            <person name="Gearin G."/>
            <person name="Gellesch M."/>
            <person name="Goldberg J."/>
            <person name="Griggs A."/>
            <person name="Gujja S."/>
            <person name="Heiman D."/>
            <person name="Howarth C."/>
            <person name="Larson L."/>
            <person name="Lui A."/>
            <person name="MacDonald P.J.P."/>
            <person name="Mehta T."/>
            <person name="Montmayeur A."/>
            <person name="Murphy C."/>
            <person name="Neiman D."/>
            <person name="Pearson M."/>
            <person name="Priest M."/>
            <person name="Roberts A."/>
            <person name="Saif S."/>
            <person name="Shea T."/>
            <person name="Shenoy N."/>
            <person name="Sisk P."/>
            <person name="Stolte C."/>
            <person name="Sykes S."/>
            <person name="Yandava C."/>
            <person name="Wortman J."/>
            <person name="Nusbaum C."/>
            <person name="Birren B."/>
        </authorList>
    </citation>
    <scope>NUCLEOTIDE SEQUENCE</scope>
    <source>
        <strain evidence="2">R3-111a-1</strain>
    </source>
</reference>
<dbReference type="VEuPathDB" id="FungiDB:GGTG_10022"/>
<accession>J3P938</accession>
<evidence type="ECO:0000313" key="3">
    <source>
        <dbReference type="EnsemblFungi" id="EJT73173"/>
    </source>
</evidence>
<organism evidence="2">
    <name type="scientific">Gaeumannomyces tritici (strain R3-111a-1)</name>
    <name type="common">Wheat and barley take-all root rot fungus</name>
    <name type="synonym">Gaeumannomyces graminis var. tritici</name>
    <dbReference type="NCBI Taxonomy" id="644352"/>
    <lineage>
        <taxon>Eukaryota</taxon>
        <taxon>Fungi</taxon>
        <taxon>Dikarya</taxon>
        <taxon>Ascomycota</taxon>
        <taxon>Pezizomycotina</taxon>
        <taxon>Sordariomycetes</taxon>
        <taxon>Sordariomycetidae</taxon>
        <taxon>Magnaporthales</taxon>
        <taxon>Magnaporthaceae</taxon>
        <taxon>Gaeumannomyces</taxon>
    </lineage>
</organism>